<name>A0AAJ1JJB2_PROST</name>
<sequence length="128" mass="14965">MTDFSYIKLFLDAIECDDNLKDKTHEVYDFMNKKGFVIEDVLSQRRKKELTISLPEYCYERLSVLAVDSGYPHDIIIITGLLTLCNERKKERERFLLLSEKISQLLHSGIDNAFDYLKLASLLDQVKK</sequence>
<dbReference type="Proteomes" id="UP001163056">
    <property type="component" value="Unassembled WGS sequence"/>
</dbReference>
<dbReference type="EMBL" id="JAREJI010000002">
    <property type="protein sequence ID" value="MDE8768975.1"/>
    <property type="molecule type" value="Genomic_DNA"/>
</dbReference>
<evidence type="ECO:0000313" key="2">
    <source>
        <dbReference type="Proteomes" id="UP001163056"/>
    </source>
</evidence>
<gene>
    <name evidence="1" type="ORF">PZS58_05445</name>
</gene>
<protein>
    <submittedName>
        <fullName evidence="1">Uncharacterized protein</fullName>
    </submittedName>
</protein>
<dbReference type="RefSeq" id="WP_088499280.1">
    <property type="nucleotide sequence ID" value="NZ_CP181870.1"/>
</dbReference>
<comment type="caution">
    <text evidence="1">The sequence shown here is derived from an EMBL/GenBank/DDBJ whole genome shotgun (WGS) entry which is preliminary data.</text>
</comment>
<accession>A0AAJ1JJB2</accession>
<evidence type="ECO:0000313" key="1">
    <source>
        <dbReference type="EMBL" id="MDE8768975.1"/>
    </source>
</evidence>
<dbReference type="AlphaFoldDB" id="A0AAJ1JJB2"/>
<proteinExistence type="predicted"/>
<organism evidence="1 2">
    <name type="scientific">Providencia stuartii</name>
    <dbReference type="NCBI Taxonomy" id="588"/>
    <lineage>
        <taxon>Bacteria</taxon>
        <taxon>Pseudomonadati</taxon>
        <taxon>Pseudomonadota</taxon>
        <taxon>Gammaproteobacteria</taxon>
        <taxon>Enterobacterales</taxon>
        <taxon>Morganellaceae</taxon>
        <taxon>Providencia</taxon>
    </lineage>
</organism>
<reference evidence="1 2" key="1">
    <citation type="submission" date="2023-03" db="EMBL/GenBank/DDBJ databases">
        <title>WGS of NDM-producing Providencia thailandensis from Ukrainian patients.</title>
        <authorList>
            <person name="Zabicka D."/>
            <person name="Izdebski R."/>
            <person name="Urbanowicz P."/>
            <person name="Biedrzycka M."/>
            <person name="Guzek A."/>
            <person name="Gniadkowski M."/>
        </authorList>
    </citation>
    <scope>NUCLEOTIDE SEQUENCE [LARGE SCALE GENOMIC DNA]</scope>
    <source>
        <strain evidence="1 2">8015-22</strain>
    </source>
</reference>